<geneLocation type="plasmid" evidence="3">
    <name>pHLK1</name>
</geneLocation>
<keyword evidence="1" id="KW-0732">Signal</keyword>
<dbReference type="HOGENOM" id="CLU_2651268_0_0_5"/>
<keyword evidence="2" id="KW-0614">Plasmid</keyword>
<feature type="chain" id="PRO_5002822702" evidence="1">
    <location>
        <begin position="20"/>
        <end position="76"/>
    </location>
</feature>
<gene>
    <name evidence="2" type="ordered locus">PHZ_p0214</name>
</gene>
<evidence type="ECO:0000256" key="1">
    <source>
        <dbReference type="SAM" id="SignalP"/>
    </source>
</evidence>
<evidence type="ECO:0000313" key="2">
    <source>
        <dbReference type="EMBL" id="ACG80157.1"/>
    </source>
</evidence>
<dbReference type="KEGG" id="pzu:PHZ_p0214"/>
<dbReference type="Proteomes" id="UP000001868">
    <property type="component" value="Plasmid pHLK1"/>
</dbReference>
<keyword evidence="3" id="KW-1185">Reference proteome</keyword>
<dbReference type="EMBL" id="CP000748">
    <property type="protein sequence ID" value="ACG80157.1"/>
    <property type="molecule type" value="Genomic_DNA"/>
</dbReference>
<dbReference type="AlphaFoldDB" id="B4RII2"/>
<proteinExistence type="predicted"/>
<name>B4RII2_PHEZH</name>
<organism evidence="2 3">
    <name type="scientific">Phenylobacterium zucineum (strain HLK1)</name>
    <dbReference type="NCBI Taxonomy" id="450851"/>
    <lineage>
        <taxon>Bacteria</taxon>
        <taxon>Pseudomonadati</taxon>
        <taxon>Pseudomonadota</taxon>
        <taxon>Alphaproteobacteria</taxon>
        <taxon>Caulobacterales</taxon>
        <taxon>Caulobacteraceae</taxon>
        <taxon>Phenylobacterium</taxon>
    </lineage>
</organism>
<feature type="signal peptide" evidence="1">
    <location>
        <begin position="1"/>
        <end position="19"/>
    </location>
</feature>
<reference evidence="2 3" key="1">
    <citation type="journal article" date="2008" name="BMC Genomics">
        <title>Complete genome of Phenylobacterium zucineum - a novel facultative intracellular bacterium isolated from human erythroleukemia cell line K562.</title>
        <authorList>
            <person name="Luo Y."/>
            <person name="Xu X."/>
            <person name="Ding Z."/>
            <person name="Liu Z."/>
            <person name="Zhang B."/>
            <person name="Yan Z."/>
            <person name="Sun J."/>
            <person name="Hu S."/>
            <person name="Hu X."/>
        </authorList>
    </citation>
    <scope>NUCLEOTIDE SEQUENCE [LARGE SCALE GENOMIC DNA]</scope>
    <source>
        <strain evidence="3">HLK1</strain>
        <plasmid evidence="3">Plasmid pHLK1</plasmid>
    </source>
</reference>
<protein>
    <submittedName>
        <fullName evidence="2">Conserved hypothetical hydroxylase</fullName>
    </submittedName>
</protein>
<evidence type="ECO:0000313" key="3">
    <source>
        <dbReference type="Proteomes" id="UP000001868"/>
    </source>
</evidence>
<dbReference type="RefSeq" id="WP_012520457.1">
    <property type="nucleotide sequence ID" value="NC_011143.1"/>
</dbReference>
<sequence length="76" mass="7786">MKRIAASSTALAMAAAALAGCGTLQGPQPTAERRAACEQMLTTMGEGATHSHTSDKTGAVNAMGLTHAQCRRMLGR</sequence>
<dbReference type="PROSITE" id="PS51257">
    <property type="entry name" value="PROKAR_LIPOPROTEIN"/>
    <property type="match status" value="1"/>
</dbReference>
<accession>B4RII2</accession>